<feature type="compositionally biased region" description="Basic and acidic residues" evidence="1">
    <location>
        <begin position="96"/>
        <end position="110"/>
    </location>
</feature>
<protein>
    <submittedName>
        <fullName evidence="2">Uncharacterized protein</fullName>
    </submittedName>
</protein>
<dbReference type="EMBL" id="JZEE01000386">
    <property type="protein sequence ID" value="KJK64796.1"/>
    <property type="molecule type" value="Genomic_DNA"/>
</dbReference>
<name>A0A0F0ICB4_ASPPU</name>
<gene>
    <name evidence="2" type="ORF">P875_00010976</name>
</gene>
<evidence type="ECO:0000256" key="1">
    <source>
        <dbReference type="SAM" id="MobiDB-lite"/>
    </source>
</evidence>
<organism evidence="2 3">
    <name type="scientific">Aspergillus parasiticus (strain ATCC 56775 / NRRL 5862 / SRRC 143 / SU-1)</name>
    <dbReference type="NCBI Taxonomy" id="1403190"/>
    <lineage>
        <taxon>Eukaryota</taxon>
        <taxon>Fungi</taxon>
        <taxon>Dikarya</taxon>
        <taxon>Ascomycota</taxon>
        <taxon>Pezizomycotina</taxon>
        <taxon>Eurotiomycetes</taxon>
        <taxon>Eurotiomycetidae</taxon>
        <taxon>Eurotiales</taxon>
        <taxon>Aspergillaceae</taxon>
        <taxon>Aspergillus</taxon>
        <taxon>Aspergillus subgen. Circumdati</taxon>
    </lineage>
</organism>
<proteinExistence type="predicted"/>
<evidence type="ECO:0000313" key="2">
    <source>
        <dbReference type="EMBL" id="KJK64796.1"/>
    </source>
</evidence>
<reference evidence="2 3" key="1">
    <citation type="submission" date="2015-02" db="EMBL/GenBank/DDBJ databases">
        <title>Draft genome sequence of Aspergillus parasiticus SU-1.</title>
        <authorList>
            <person name="Yu J."/>
            <person name="Fedorova N."/>
            <person name="Yin Y."/>
            <person name="Losada L."/>
            <person name="Zafar N."/>
            <person name="Taujale R."/>
            <person name="Ehrlich K.C."/>
            <person name="Bhatnagar D."/>
            <person name="Cleveland T.E."/>
            <person name="Bennett J.W."/>
            <person name="Nierman W.C."/>
        </authorList>
    </citation>
    <scope>NUCLEOTIDE SEQUENCE [LARGE SCALE GENOMIC DNA]</scope>
    <source>
        <strain evidence="3">ATCC 56775 / NRRL 5862 / SRRC 143 / SU-1</strain>
    </source>
</reference>
<feature type="region of interest" description="Disordered" evidence="1">
    <location>
        <begin position="81"/>
        <end position="117"/>
    </location>
</feature>
<accession>A0A0F0ICB4</accession>
<dbReference type="AlphaFoldDB" id="A0A0F0ICB4"/>
<evidence type="ECO:0000313" key="3">
    <source>
        <dbReference type="Proteomes" id="UP000033540"/>
    </source>
</evidence>
<sequence>MFIGIEDRLTCVNHPRSPVVVSNALLKRMVAEQILQNAWGLSLCFTYSKYSVVKSTIGAQEPEQKHLVYCMAPTTVGLPDGQFPTRGAGLRRSHKKESLARYRPDSDRRSHSTRQCQIAPSPKIKVQLFRAQPRV</sequence>
<dbReference type="Proteomes" id="UP000033540">
    <property type="component" value="Unassembled WGS sequence"/>
</dbReference>
<comment type="caution">
    <text evidence="2">The sequence shown here is derived from an EMBL/GenBank/DDBJ whole genome shotgun (WGS) entry which is preliminary data.</text>
</comment>